<protein>
    <recommendedName>
        <fullName evidence="3">RING-type domain-containing protein</fullName>
    </recommendedName>
</protein>
<keyword evidence="2" id="KW-1133">Transmembrane helix</keyword>
<comment type="caution">
    <text evidence="4">The sequence shown here is derived from an EMBL/GenBank/DDBJ whole genome shotgun (WGS) entry which is preliminary data.</text>
</comment>
<dbReference type="PANTHER" id="PTHR45676:SF177">
    <property type="entry name" value="RING-TYPE E3 UBIQUITIN TRANSFERASE"/>
    <property type="match status" value="1"/>
</dbReference>
<feature type="domain" description="RING-type" evidence="3">
    <location>
        <begin position="74"/>
        <end position="116"/>
    </location>
</feature>
<evidence type="ECO:0000256" key="2">
    <source>
        <dbReference type="SAM" id="Phobius"/>
    </source>
</evidence>
<dbReference type="SUPFAM" id="SSF57850">
    <property type="entry name" value="RING/U-box"/>
    <property type="match status" value="1"/>
</dbReference>
<keyword evidence="1" id="KW-0863">Zinc-finger</keyword>
<gene>
    <name evidence="4" type="ORF">ACJRO7_028952</name>
</gene>
<keyword evidence="2" id="KW-0812">Transmembrane</keyword>
<name>A0ABD3JWB4_EUCGL</name>
<dbReference type="AlphaFoldDB" id="A0ABD3JWB4"/>
<feature type="transmembrane region" description="Helical" evidence="2">
    <location>
        <begin position="12"/>
        <end position="32"/>
    </location>
</feature>
<dbReference type="EMBL" id="JBJKBG010000007">
    <property type="protein sequence ID" value="KAL3732199.1"/>
    <property type="molecule type" value="Genomic_DNA"/>
</dbReference>
<dbReference type="InterPro" id="IPR001841">
    <property type="entry name" value="Znf_RING"/>
</dbReference>
<evidence type="ECO:0000313" key="5">
    <source>
        <dbReference type="Proteomes" id="UP001634007"/>
    </source>
</evidence>
<dbReference type="SMART" id="SM00184">
    <property type="entry name" value="RING"/>
    <property type="match status" value="1"/>
</dbReference>
<organism evidence="4 5">
    <name type="scientific">Eucalyptus globulus</name>
    <name type="common">Tasmanian blue gum</name>
    <dbReference type="NCBI Taxonomy" id="34317"/>
    <lineage>
        <taxon>Eukaryota</taxon>
        <taxon>Viridiplantae</taxon>
        <taxon>Streptophyta</taxon>
        <taxon>Embryophyta</taxon>
        <taxon>Tracheophyta</taxon>
        <taxon>Spermatophyta</taxon>
        <taxon>Magnoliopsida</taxon>
        <taxon>eudicotyledons</taxon>
        <taxon>Gunneridae</taxon>
        <taxon>Pentapetalae</taxon>
        <taxon>rosids</taxon>
        <taxon>malvids</taxon>
        <taxon>Myrtales</taxon>
        <taxon>Myrtaceae</taxon>
        <taxon>Myrtoideae</taxon>
        <taxon>Eucalypteae</taxon>
        <taxon>Eucalyptus</taxon>
    </lineage>
</organism>
<dbReference type="PROSITE" id="PS50089">
    <property type="entry name" value="ZF_RING_2"/>
    <property type="match status" value="1"/>
</dbReference>
<dbReference type="Pfam" id="PF13639">
    <property type="entry name" value="zf-RING_2"/>
    <property type="match status" value="1"/>
</dbReference>
<dbReference type="GO" id="GO:0008270">
    <property type="term" value="F:zinc ion binding"/>
    <property type="evidence" value="ECO:0007669"/>
    <property type="project" value="UniProtKB-KW"/>
</dbReference>
<sequence length="158" mass="17355">MGNENSSIGDTQLTVLLIGVATAALVVTIYHCSSRRRATEALETPSSIENSAIHLIPAHKYQKGDKMVGEDGVCAICLSEYEEEEELRTLPECMHSFHVPCIDMWLYSHSSCPMCRSDTTPSPQIIPMRRLGSAGNEEADQEVTVTLEGIVVQPHQVL</sequence>
<keyword evidence="5" id="KW-1185">Reference proteome</keyword>
<dbReference type="Proteomes" id="UP001634007">
    <property type="component" value="Unassembled WGS sequence"/>
</dbReference>
<dbReference type="Gene3D" id="3.30.40.10">
    <property type="entry name" value="Zinc/RING finger domain, C3HC4 (zinc finger)"/>
    <property type="match status" value="1"/>
</dbReference>
<dbReference type="PANTHER" id="PTHR45676">
    <property type="entry name" value="RING-H2 FINGER PROTEIN ATL51-RELATED"/>
    <property type="match status" value="1"/>
</dbReference>
<evidence type="ECO:0000259" key="3">
    <source>
        <dbReference type="PROSITE" id="PS50089"/>
    </source>
</evidence>
<keyword evidence="1" id="KW-0479">Metal-binding</keyword>
<keyword evidence="2" id="KW-0472">Membrane</keyword>
<dbReference type="InterPro" id="IPR013083">
    <property type="entry name" value="Znf_RING/FYVE/PHD"/>
</dbReference>
<evidence type="ECO:0000256" key="1">
    <source>
        <dbReference type="PROSITE-ProRule" id="PRU00175"/>
    </source>
</evidence>
<reference evidence="4 5" key="1">
    <citation type="submission" date="2024-11" db="EMBL/GenBank/DDBJ databases">
        <title>Chromosome-level genome assembly of Eucalyptus globulus Labill. provides insights into its genome evolution.</title>
        <authorList>
            <person name="Li X."/>
        </authorList>
    </citation>
    <scope>NUCLEOTIDE SEQUENCE [LARGE SCALE GENOMIC DNA]</scope>
    <source>
        <strain evidence="4">CL2024</strain>
        <tissue evidence="4">Fresh tender leaves</tissue>
    </source>
</reference>
<evidence type="ECO:0000313" key="4">
    <source>
        <dbReference type="EMBL" id="KAL3732199.1"/>
    </source>
</evidence>
<proteinExistence type="predicted"/>
<accession>A0ABD3JWB4</accession>
<keyword evidence="1" id="KW-0862">Zinc</keyword>